<dbReference type="AlphaFoldDB" id="A0A415D502"/>
<dbReference type="EMBL" id="QRMI01000018">
    <property type="protein sequence ID" value="RHJ61159.1"/>
    <property type="molecule type" value="Genomic_DNA"/>
</dbReference>
<accession>A0A415D502</accession>
<reference evidence="1 2" key="1">
    <citation type="submission" date="2018-08" db="EMBL/GenBank/DDBJ databases">
        <title>A genome reference for cultivated species of the human gut microbiota.</title>
        <authorList>
            <person name="Zou Y."/>
            <person name="Xue W."/>
            <person name="Luo G."/>
        </authorList>
    </citation>
    <scope>NUCLEOTIDE SEQUENCE [LARGE SCALE GENOMIC DNA]</scope>
    <source>
        <strain evidence="1 2">AM09-9</strain>
    </source>
</reference>
<sequence>MMNTGEKIDYMIQCLQVAKAECEYLDEWNAKDWEDDRDMQWLCSNRQPNKSLIKDNLRNAARMGFQLANEVK</sequence>
<name>A0A415D502_9FIRM</name>
<evidence type="ECO:0000313" key="2">
    <source>
        <dbReference type="Proteomes" id="UP000285832"/>
    </source>
</evidence>
<organism evidence="1 2">
    <name type="scientific">[Ruminococcus] lactaris</name>
    <dbReference type="NCBI Taxonomy" id="46228"/>
    <lineage>
        <taxon>Bacteria</taxon>
        <taxon>Bacillati</taxon>
        <taxon>Bacillota</taxon>
        <taxon>Clostridia</taxon>
        <taxon>Lachnospirales</taxon>
        <taxon>Lachnospiraceae</taxon>
        <taxon>Mediterraneibacter</taxon>
    </lineage>
</organism>
<evidence type="ECO:0000313" key="1">
    <source>
        <dbReference type="EMBL" id="RHJ61159.1"/>
    </source>
</evidence>
<proteinExistence type="predicted"/>
<gene>
    <name evidence="1" type="ORF">DW116_08275</name>
</gene>
<dbReference type="RefSeq" id="WP_147417192.1">
    <property type="nucleotide sequence ID" value="NZ_JAQDJO010000017.1"/>
</dbReference>
<protein>
    <submittedName>
        <fullName evidence="1">Uncharacterized protein</fullName>
    </submittedName>
</protein>
<comment type="caution">
    <text evidence="1">The sequence shown here is derived from an EMBL/GenBank/DDBJ whole genome shotgun (WGS) entry which is preliminary data.</text>
</comment>
<dbReference type="Proteomes" id="UP000285832">
    <property type="component" value="Unassembled WGS sequence"/>
</dbReference>